<evidence type="ECO:0000313" key="1">
    <source>
        <dbReference type="EMBL" id="QHS81942.1"/>
    </source>
</evidence>
<dbReference type="EMBL" id="MN740762">
    <property type="protein sequence ID" value="QHS81942.1"/>
    <property type="molecule type" value="Genomic_DNA"/>
</dbReference>
<sequence length="86" mass="10101">MEKIKTCIYCGEIMTYGPQIQILYNSIIKDGKYINKSVKFIQYGWKCIMKEDDCDIIFDDKDRDTNKINSKEADKEVKILIHSSIK</sequence>
<dbReference type="AlphaFoldDB" id="A0A6C0AQG6"/>
<accession>A0A6C0AQG6</accession>
<protein>
    <submittedName>
        <fullName evidence="1">Uncharacterized protein</fullName>
    </submittedName>
</protein>
<proteinExistence type="predicted"/>
<organism evidence="1">
    <name type="scientific">viral metagenome</name>
    <dbReference type="NCBI Taxonomy" id="1070528"/>
    <lineage>
        <taxon>unclassified sequences</taxon>
        <taxon>metagenomes</taxon>
        <taxon>organismal metagenomes</taxon>
    </lineage>
</organism>
<name>A0A6C0AQG6_9ZZZZ</name>
<reference evidence="1" key="1">
    <citation type="journal article" date="2020" name="Nature">
        <title>Giant virus diversity and host interactions through global metagenomics.</title>
        <authorList>
            <person name="Schulz F."/>
            <person name="Roux S."/>
            <person name="Paez-Espino D."/>
            <person name="Jungbluth S."/>
            <person name="Walsh D.A."/>
            <person name="Denef V.J."/>
            <person name="McMahon K.D."/>
            <person name="Konstantinidis K.T."/>
            <person name="Eloe-Fadrosh E.A."/>
            <person name="Kyrpides N.C."/>
            <person name="Woyke T."/>
        </authorList>
    </citation>
    <scope>NUCLEOTIDE SEQUENCE</scope>
    <source>
        <strain evidence="1">GVMAG-S-1101165-79</strain>
    </source>
</reference>